<dbReference type="PANTHER" id="PTHR10867:SF32">
    <property type="entry name" value="NICOTINAMIDE N-METHYLTRANSFERASE"/>
    <property type="match status" value="1"/>
</dbReference>
<reference evidence="6" key="2">
    <citation type="submission" date="2025-09" db="UniProtKB">
        <authorList>
            <consortium name="Ensembl"/>
        </authorList>
    </citation>
    <scope>IDENTIFICATION</scope>
</reference>
<dbReference type="NCBIfam" id="NF041360">
    <property type="entry name" value="GntF_guanitoxin"/>
    <property type="match status" value="1"/>
</dbReference>
<evidence type="ECO:0000256" key="2">
    <source>
        <dbReference type="ARBA" id="ARBA00022603"/>
    </source>
</evidence>
<evidence type="ECO:0000313" key="6">
    <source>
        <dbReference type="Ensembl" id="ENSSPUP00000007927.1"/>
    </source>
</evidence>
<name>A0A8D0GJZ6_SPHPU</name>
<dbReference type="GO" id="GO:0032259">
    <property type="term" value="P:methylation"/>
    <property type="evidence" value="ECO:0007669"/>
    <property type="project" value="UniProtKB-KW"/>
</dbReference>
<evidence type="ECO:0000256" key="3">
    <source>
        <dbReference type="ARBA" id="ARBA00022679"/>
    </source>
</evidence>
<feature type="binding site" evidence="5">
    <location>
        <position position="88"/>
    </location>
    <ligand>
        <name>S-adenosyl-L-methionine</name>
        <dbReference type="ChEBI" id="CHEBI:59789"/>
    </ligand>
</feature>
<keyword evidence="7" id="KW-1185">Reference proteome</keyword>
<proteinExistence type="inferred from homology"/>
<keyword evidence="2" id="KW-0489">Methyltransferase</keyword>
<dbReference type="OMA" id="GPTIHQV"/>
<dbReference type="GeneTree" id="ENSGT00390000011708"/>
<dbReference type="InterPro" id="IPR000940">
    <property type="entry name" value="NNMT_TEMT_trans"/>
</dbReference>
<dbReference type="FunFam" id="3.40.50.150:FF:000065">
    <property type="entry name" value="Phenylethanolamine N-methyltransferase"/>
    <property type="match status" value="1"/>
</dbReference>
<dbReference type="Pfam" id="PF01234">
    <property type="entry name" value="NNMT_PNMT_TEMT"/>
    <property type="match status" value="1"/>
</dbReference>
<dbReference type="PROSITE" id="PS51681">
    <property type="entry name" value="SAM_MT_NNMT_PNMT_TEMT"/>
    <property type="match status" value="1"/>
</dbReference>
<dbReference type="InterPro" id="IPR053384">
    <property type="entry name" value="SAM-dep_methyltransferase"/>
</dbReference>
<dbReference type="Gene3D" id="3.40.50.150">
    <property type="entry name" value="Vaccinia Virus protein VP39"/>
    <property type="match status" value="1"/>
</dbReference>
<evidence type="ECO:0000256" key="4">
    <source>
        <dbReference type="ARBA" id="ARBA00022691"/>
    </source>
</evidence>
<dbReference type="PANTHER" id="PTHR10867">
    <property type="entry name" value="NNMT/PNMT/TEMT FAMILY MEMBER"/>
    <property type="match status" value="1"/>
</dbReference>
<organism evidence="6 7">
    <name type="scientific">Sphenodon punctatus</name>
    <name type="common">Tuatara</name>
    <name type="synonym">Hatteria punctata</name>
    <dbReference type="NCBI Taxonomy" id="8508"/>
    <lineage>
        <taxon>Eukaryota</taxon>
        <taxon>Metazoa</taxon>
        <taxon>Chordata</taxon>
        <taxon>Craniata</taxon>
        <taxon>Vertebrata</taxon>
        <taxon>Euteleostomi</taxon>
        <taxon>Lepidosauria</taxon>
        <taxon>Sphenodontia</taxon>
        <taxon>Sphenodontidae</taxon>
        <taxon>Sphenodon</taxon>
    </lineage>
</organism>
<keyword evidence="3" id="KW-0808">Transferase</keyword>
<sequence>TMAGFTGGDVYQEEFDPKAFLEYFNFGTNALGDECVIFALKHFCKTFASGSLKGDTLIDIGTGPTIHQLLSACECFENIITSEYVDRNRQELEMWLKKEPGAFDWSPVVKYVCELEGNRDKWAEKEAKLRKAIKQVLKCDVHKSNPVDPVVLPQADCLISVECFEASCADLDAYRAALKNVSSLLKLGGHLVLCGDLGCSFYMVGTKRFSCLVLREEFLREALIAGGFAIVEFAVEGREDKTMTDACDLTEQYFIVALVSPGP</sequence>
<dbReference type="SUPFAM" id="SSF53335">
    <property type="entry name" value="S-adenosyl-L-methionine-dependent methyltransferases"/>
    <property type="match status" value="1"/>
</dbReference>
<accession>A0A8D0GJZ6</accession>
<comment type="similarity">
    <text evidence="1">Belongs to the class I-like SAM-binding methyltransferase superfamily. NNMT/PNMT/TEMT family.</text>
</comment>
<feature type="binding site" evidence="5">
    <location>
        <begin position="140"/>
        <end position="141"/>
    </location>
    <ligand>
        <name>S-adenosyl-L-methionine</name>
        <dbReference type="ChEBI" id="CHEBI:59789"/>
    </ligand>
</feature>
<evidence type="ECO:0000313" key="7">
    <source>
        <dbReference type="Proteomes" id="UP000694392"/>
    </source>
</evidence>
<dbReference type="Ensembl" id="ENSSPUT00000008447.1">
    <property type="protein sequence ID" value="ENSSPUP00000007927.1"/>
    <property type="gene ID" value="ENSSPUG00000006089.1"/>
</dbReference>
<evidence type="ECO:0000256" key="1">
    <source>
        <dbReference type="ARBA" id="ARBA00007996"/>
    </source>
</evidence>
<reference evidence="6" key="1">
    <citation type="submission" date="2025-08" db="UniProtKB">
        <authorList>
            <consortium name="Ensembl"/>
        </authorList>
    </citation>
    <scope>IDENTIFICATION</scope>
</reference>
<evidence type="ECO:0000256" key="5">
    <source>
        <dbReference type="PIRSR" id="PIRSR000384-1"/>
    </source>
</evidence>
<dbReference type="GO" id="GO:0008757">
    <property type="term" value="F:S-adenosylmethionine-dependent methyltransferase activity"/>
    <property type="evidence" value="ECO:0007669"/>
    <property type="project" value="UniProtKB-ARBA"/>
</dbReference>
<protein>
    <recommendedName>
        <fullName evidence="8">Indolethylamine N-methyltransferase</fullName>
    </recommendedName>
</protein>
<keyword evidence="4 5" id="KW-0949">S-adenosyl-L-methionine</keyword>
<dbReference type="GO" id="GO:0008170">
    <property type="term" value="F:N-methyltransferase activity"/>
    <property type="evidence" value="ECO:0007669"/>
    <property type="project" value="TreeGrafter"/>
</dbReference>
<dbReference type="PIRSF" id="PIRSF000384">
    <property type="entry name" value="PNMTase"/>
    <property type="match status" value="1"/>
</dbReference>
<dbReference type="Proteomes" id="UP000694392">
    <property type="component" value="Unplaced"/>
</dbReference>
<evidence type="ECO:0008006" key="8">
    <source>
        <dbReference type="Google" id="ProtNLM"/>
    </source>
</evidence>
<dbReference type="GO" id="GO:0005829">
    <property type="term" value="C:cytosol"/>
    <property type="evidence" value="ECO:0007669"/>
    <property type="project" value="TreeGrafter"/>
</dbReference>
<dbReference type="InterPro" id="IPR029063">
    <property type="entry name" value="SAM-dependent_MTases_sf"/>
</dbReference>
<dbReference type="AlphaFoldDB" id="A0A8D0GJZ6"/>